<protein>
    <recommendedName>
        <fullName evidence="4">Lipoprotein</fullName>
    </recommendedName>
</protein>
<dbReference type="EMBL" id="JAECZA010000099">
    <property type="protein sequence ID" value="MBH8575048.1"/>
    <property type="molecule type" value="Genomic_DNA"/>
</dbReference>
<comment type="caution">
    <text evidence="2">The sequence shown here is derived from an EMBL/GenBank/DDBJ whole genome shotgun (WGS) entry which is preliminary data.</text>
</comment>
<feature type="compositionally biased region" description="Low complexity" evidence="1">
    <location>
        <begin position="40"/>
        <end position="54"/>
    </location>
</feature>
<evidence type="ECO:0000313" key="3">
    <source>
        <dbReference type="Proteomes" id="UP000662314"/>
    </source>
</evidence>
<dbReference type="Proteomes" id="UP000662314">
    <property type="component" value="Unassembled WGS sequence"/>
</dbReference>
<organism evidence="2 3">
    <name type="scientific">Dendronalium phyllosphericum CENA369</name>
    <dbReference type="NCBI Taxonomy" id="1725256"/>
    <lineage>
        <taxon>Bacteria</taxon>
        <taxon>Bacillati</taxon>
        <taxon>Cyanobacteriota</taxon>
        <taxon>Cyanophyceae</taxon>
        <taxon>Nostocales</taxon>
        <taxon>Nostocaceae</taxon>
        <taxon>Dendronalium</taxon>
        <taxon>Dendronalium phyllosphericum</taxon>
    </lineage>
</organism>
<dbReference type="AlphaFoldDB" id="A0A8J7I6U0"/>
<evidence type="ECO:0000256" key="1">
    <source>
        <dbReference type="SAM" id="MobiDB-lite"/>
    </source>
</evidence>
<dbReference type="PROSITE" id="PS51257">
    <property type="entry name" value="PROKAR_LIPOPROTEIN"/>
    <property type="match status" value="1"/>
</dbReference>
<evidence type="ECO:0008006" key="4">
    <source>
        <dbReference type="Google" id="ProtNLM"/>
    </source>
</evidence>
<sequence>MLNTNKNWRITIIKAVLAVINSGLISTGLVSCLNPVQQAPSQPTIQPNQQPNQPDRQDKDDDKKDDRDDDKDDDKDDKD</sequence>
<feature type="compositionally biased region" description="Acidic residues" evidence="1">
    <location>
        <begin position="67"/>
        <end position="79"/>
    </location>
</feature>
<feature type="region of interest" description="Disordered" evidence="1">
    <location>
        <begin position="37"/>
        <end position="79"/>
    </location>
</feature>
<dbReference type="RefSeq" id="WP_214433845.1">
    <property type="nucleotide sequence ID" value="NZ_CAWPUQ010000338.1"/>
</dbReference>
<evidence type="ECO:0000313" key="2">
    <source>
        <dbReference type="EMBL" id="MBH8575048.1"/>
    </source>
</evidence>
<keyword evidence="3" id="KW-1185">Reference proteome</keyword>
<gene>
    <name evidence="2" type="ORF">I8752_18905</name>
</gene>
<reference evidence="2 3" key="1">
    <citation type="journal article" date="2021" name="Int. J. Syst. Evol. Microbiol.">
        <title>Amazonocrinis nigriterrae gen. nov., sp. nov., Atlanticothrix silvestris gen. nov., sp. nov. and Dendronalium phyllosphericum gen. nov., sp. nov., nostocacean cyanobacteria from Brazilian environments.</title>
        <authorList>
            <person name="Alvarenga D.O."/>
            <person name="Andreote A.P.D."/>
            <person name="Branco L.H.Z."/>
            <person name="Delbaje E."/>
            <person name="Cruz R.B."/>
            <person name="Varani A.M."/>
            <person name="Fiore M.F."/>
        </authorList>
    </citation>
    <scope>NUCLEOTIDE SEQUENCE [LARGE SCALE GENOMIC DNA]</scope>
    <source>
        <strain evidence="2 3">CENA369</strain>
    </source>
</reference>
<name>A0A8J7I6U0_9NOST</name>
<feature type="compositionally biased region" description="Basic and acidic residues" evidence="1">
    <location>
        <begin position="55"/>
        <end position="66"/>
    </location>
</feature>
<proteinExistence type="predicted"/>
<accession>A0A8J7I6U0</accession>